<evidence type="ECO:0000313" key="5">
    <source>
        <dbReference type="EMBL" id="MBB0244489.1"/>
    </source>
</evidence>
<comment type="similarity">
    <text evidence="1">Belongs to the LytR/CpsA/Psr (LCP) family.</text>
</comment>
<keyword evidence="6" id="KW-1185">Reference proteome</keyword>
<sequence>GPPAGRPRWGLRAAAALSGLVLLTGGVGHAVVTGVEGSVQRVEAIPRGDGRPAAGPGLNILLIGSDSREGLTDEERHRYRLGGEPCHCADTIMLLHLSEARDRASVISLPRDSHTELEAHTLPGTTERHEPHEAKLNAALSHGGPQLMVRTVERMTGVRVDHYLEVGFVGFMRAVDEIGGVDVCTPRPLHDPKSGLDLPAGTSTLNGGEALSYVRAREVDATADFGRIQRQQRFLAALAHRVADAEVLLDPALLRRVVGRLLDSVRADPGLGVPELLDIARTLRGADAGAVELASVPVGRLGGPALEWDEKAAERLFAAIREDRPLVPDHEGGRDGGIVPVDIAPQQIRVRVEDAGGRGELATRVDRDLAATGFLTAGVPGAEAAGGPAEGGTGERHHRTTITHAPDRRAEAAALAAAVPGAQLREDPDRDAELLLTIGEDFEEVQRVRDGRQPVSGTESRAGREGDDGDEGQGIVAARGDRIGCA</sequence>
<feature type="non-terminal residue" evidence="5">
    <location>
        <position position="1"/>
    </location>
</feature>
<dbReference type="PANTHER" id="PTHR33392:SF6">
    <property type="entry name" value="POLYISOPRENYL-TEICHOIC ACID--PEPTIDOGLYCAN TEICHOIC ACID TRANSFERASE TAGU"/>
    <property type="match status" value="1"/>
</dbReference>
<evidence type="ECO:0000256" key="2">
    <source>
        <dbReference type="SAM" id="MobiDB-lite"/>
    </source>
</evidence>
<evidence type="ECO:0000259" key="3">
    <source>
        <dbReference type="Pfam" id="PF03816"/>
    </source>
</evidence>
<dbReference type="AlphaFoldDB" id="A0A7W3TCT3"/>
<dbReference type="Pfam" id="PF03816">
    <property type="entry name" value="LytR_cpsA_psr"/>
    <property type="match status" value="1"/>
</dbReference>
<protein>
    <submittedName>
        <fullName evidence="5">LytR family transcriptional regulator</fullName>
    </submittedName>
</protein>
<evidence type="ECO:0000256" key="1">
    <source>
        <dbReference type="ARBA" id="ARBA00006068"/>
    </source>
</evidence>
<dbReference type="InterPro" id="IPR004474">
    <property type="entry name" value="LytR_CpsA_psr"/>
</dbReference>
<dbReference type="NCBIfam" id="TIGR00350">
    <property type="entry name" value="lytR_cpsA_psr"/>
    <property type="match status" value="1"/>
</dbReference>
<dbReference type="Pfam" id="PF13399">
    <property type="entry name" value="LytR_C"/>
    <property type="match status" value="1"/>
</dbReference>
<dbReference type="PANTHER" id="PTHR33392">
    <property type="entry name" value="POLYISOPRENYL-TEICHOIC ACID--PEPTIDOGLYCAN TEICHOIC ACID TRANSFERASE TAGU"/>
    <property type="match status" value="1"/>
</dbReference>
<accession>A0A7W3TCT3</accession>
<feature type="domain" description="LytR/CpsA/Psr regulator C-terminal" evidence="4">
    <location>
        <begin position="347"/>
        <end position="442"/>
    </location>
</feature>
<organism evidence="5 6">
    <name type="scientific">Streptomyces alkaliphilus</name>
    <dbReference type="NCBI Taxonomy" id="1472722"/>
    <lineage>
        <taxon>Bacteria</taxon>
        <taxon>Bacillati</taxon>
        <taxon>Actinomycetota</taxon>
        <taxon>Actinomycetes</taxon>
        <taxon>Kitasatosporales</taxon>
        <taxon>Streptomycetaceae</taxon>
        <taxon>Streptomyces</taxon>
    </lineage>
</organism>
<proteinExistence type="inferred from homology"/>
<comment type="caution">
    <text evidence="5">The sequence shown here is derived from an EMBL/GenBank/DDBJ whole genome shotgun (WGS) entry which is preliminary data.</text>
</comment>
<gene>
    <name evidence="5" type="ORF">FNQ90_10325</name>
</gene>
<dbReference type="InterPro" id="IPR027381">
    <property type="entry name" value="LytR/CpsA/Psr_C"/>
</dbReference>
<feature type="domain" description="Cell envelope-related transcriptional attenuator" evidence="3">
    <location>
        <begin position="89"/>
        <end position="243"/>
    </location>
</feature>
<evidence type="ECO:0000259" key="4">
    <source>
        <dbReference type="Pfam" id="PF13399"/>
    </source>
</evidence>
<dbReference type="Gene3D" id="3.40.630.190">
    <property type="entry name" value="LCP protein"/>
    <property type="match status" value="1"/>
</dbReference>
<dbReference type="Proteomes" id="UP000538929">
    <property type="component" value="Unassembled WGS sequence"/>
</dbReference>
<name>A0A7W3TCT3_9ACTN</name>
<reference evidence="6" key="1">
    <citation type="submission" date="2019-10" db="EMBL/GenBank/DDBJ databases">
        <title>Streptomyces sp. nov., a novel actinobacterium isolated from alkaline environment.</title>
        <authorList>
            <person name="Golinska P."/>
        </authorList>
    </citation>
    <scope>NUCLEOTIDE SEQUENCE [LARGE SCALE GENOMIC DNA]</scope>
    <source>
        <strain evidence="6">DSM 42118</strain>
    </source>
</reference>
<feature type="region of interest" description="Disordered" evidence="2">
    <location>
        <begin position="445"/>
        <end position="486"/>
    </location>
</feature>
<dbReference type="InterPro" id="IPR050922">
    <property type="entry name" value="LytR/CpsA/Psr_CW_biosynth"/>
</dbReference>
<feature type="region of interest" description="Disordered" evidence="2">
    <location>
        <begin position="380"/>
        <end position="399"/>
    </location>
</feature>
<dbReference type="RefSeq" id="WP_182606107.1">
    <property type="nucleotide sequence ID" value="NZ_VKHT01000248.1"/>
</dbReference>
<dbReference type="EMBL" id="VKHT01000248">
    <property type="protein sequence ID" value="MBB0244489.1"/>
    <property type="molecule type" value="Genomic_DNA"/>
</dbReference>
<evidence type="ECO:0000313" key="6">
    <source>
        <dbReference type="Proteomes" id="UP000538929"/>
    </source>
</evidence>